<proteinExistence type="predicted"/>
<organism evidence="1 2">
    <name type="scientific">Triangularia setosa</name>
    <dbReference type="NCBI Taxonomy" id="2587417"/>
    <lineage>
        <taxon>Eukaryota</taxon>
        <taxon>Fungi</taxon>
        <taxon>Dikarya</taxon>
        <taxon>Ascomycota</taxon>
        <taxon>Pezizomycotina</taxon>
        <taxon>Sordariomycetes</taxon>
        <taxon>Sordariomycetidae</taxon>
        <taxon>Sordariales</taxon>
        <taxon>Podosporaceae</taxon>
        <taxon>Triangularia</taxon>
    </lineage>
</organism>
<protein>
    <submittedName>
        <fullName evidence="1">Uncharacterized protein</fullName>
    </submittedName>
</protein>
<gene>
    <name evidence="1" type="ORF">QBC36DRAFT_309649</name>
</gene>
<comment type="caution">
    <text evidence="1">The sequence shown here is derived from an EMBL/GenBank/DDBJ whole genome shotgun (WGS) entry which is preliminary data.</text>
</comment>
<evidence type="ECO:0000313" key="2">
    <source>
        <dbReference type="Proteomes" id="UP001302321"/>
    </source>
</evidence>
<sequence>MSRQPAFKWDVKLMVVLEYFNVTDMCRLKCGQFKCGEQQTPTRWMKDMKRLCLLHEVTDKKLFGHWIDDAFEFRCDKHQDRRFGKLSQDCGGHDELRDAVCWHVGPDKADIWAYNLVTILDFFKDEMYPLVKGETDEPNEFWSKRGAPALPELVKKVRGPVCHPDRKGFFRRGLREEERFHQALFGFMR</sequence>
<accession>A0AAN7A9Z8</accession>
<evidence type="ECO:0000313" key="1">
    <source>
        <dbReference type="EMBL" id="KAK4177922.1"/>
    </source>
</evidence>
<dbReference type="Proteomes" id="UP001302321">
    <property type="component" value="Unassembled WGS sequence"/>
</dbReference>
<name>A0AAN7A9Z8_9PEZI</name>
<reference evidence="1" key="1">
    <citation type="journal article" date="2023" name="Mol. Phylogenet. Evol.">
        <title>Genome-scale phylogeny and comparative genomics of the fungal order Sordariales.</title>
        <authorList>
            <person name="Hensen N."/>
            <person name="Bonometti L."/>
            <person name="Westerberg I."/>
            <person name="Brannstrom I.O."/>
            <person name="Guillou S."/>
            <person name="Cros-Aarteil S."/>
            <person name="Calhoun S."/>
            <person name="Haridas S."/>
            <person name="Kuo A."/>
            <person name="Mondo S."/>
            <person name="Pangilinan J."/>
            <person name="Riley R."/>
            <person name="LaButti K."/>
            <person name="Andreopoulos B."/>
            <person name="Lipzen A."/>
            <person name="Chen C."/>
            <person name="Yan M."/>
            <person name="Daum C."/>
            <person name="Ng V."/>
            <person name="Clum A."/>
            <person name="Steindorff A."/>
            <person name="Ohm R.A."/>
            <person name="Martin F."/>
            <person name="Silar P."/>
            <person name="Natvig D.O."/>
            <person name="Lalanne C."/>
            <person name="Gautier V."/>
            <person name="Ament-Velasquez S.L."/>
            <person name="Kruys A."/>
            <person name="Hutchinson M.I."/>
            <person name="Powell A.J."/>
            <person name="Barry K."/>
            <person name="Miller A.N."/>
            <person name="Grigoriev I.V."/>
            <person name="Debuchy R."/>
            <person name="Gladieux P."/>
            <person name="Hiltunen Thoren M."/>
            <person name="Johannesson H."/>
        </authorList>
    </citation>
    <scope>NUCLEOTIDE SEQUENCE</scope>
    <source>
        <strain evidence="1">CBS 892.96</strain>
    </source>
</reference>
<keyword evidence="2" id="KW-1185">Reference proteome</keyword>
<dbReference type="EMBL" id="MU866151">
    <property type="protein sequence ID" value="KAK4177922.1"/>
    <property type="molecule type" value="Genomic_DNA"/>
</dbReference>
<reference evidence="1" key="2">
    <citation type="submission" date="2023-05" db="EMBL/GenBank/DDBJ databases">
        <authorList>
            <consortium name="Lawrence Berkeley National Laboratory"/>
            <person name="Steindorff A."/>
            <person name="Hensen N."/>
            <person name="Bonometti L."/>
            <person name="Westerberg I."/>
            <person name="Brannstrom I.O."/>
            <person name="Guillou S."/>
            <person name="Cros-Aarteil S."/>
            <person name="Calhoun S."/>
            <person name="Haridas S."/>
            <person name="Kuo A."/>
            <person name="Mondo S."/>
            <person name="Pangilinan J."/>
            <person name="Riley R."/>
            <person name="Labutti K."/>
            <person name="Andreopoulos B."/>
            <person name="Lipzen A."/>
            <person name="Chen C."/>
            <person name="Yanf M."/>
            <person name="Daum C."/>
            <person name="Ng V."/>
            <person name="Clum A."/>
            <person name="Ohm R."/>
            <person name="Martin F."/>
            <person name="Silar P."/>
            <person name="Natvig D."/>
            <person name="Lalanne C."/>
            <person name="Gautier V."/>
            <person name="Ament-Velasquez S.L."/>
            <person name="Kruys A."/>
            <person name="Hutchinson M.I."/>
            <person name="Powell A.J."/>
            <person name="Barry K."/>
            <person name="Miller A.N."/>
            <person name="Grigoriev I.V."/>
            <person name="Debuchy R."/>
            <person name="Gladieux P."/>
            <person name="Thoren M.H."/>
            <person name="Johannesson H."/>
        </authorList>
    </citation>
    <scope>NUCLEOTIDE SEQUENCE</scope>
    <source>
        <strain evidence="1">CBS 892.96</strain>
    </source>
</reference>
<dbReference type="AlphaFoldDB" id="A0AAN7A9Z8"/>